<dbReference type="InterPro" id="IPR019467">
    <property type="entry name" value="Hat1_N"/>
</dbReference>
<dbReference type="Gene3D" id="3.40.630.30">
    <property type="match status" value="1"/>
</dbReference>
<keyword evidence="9" id="KW-1185">Reference proteome</keyword>
<keyword evidence="4" id="KW-0012">Acyltransferase</keyword>
<keyword evidence="3" id="KW-0808">Transferase</keyword>
<evidence type="ECO:0000256" key="5">
    <source>
        <dbReference type="ARBA" id="ARBA00048017"/>
    </source>
</evidence>
<comment type="catalytic activity">
    <reaction evidence="5">
        <text>L-lysyl-[protein] + acetyl-CoA = N(6)-acetyl-L-lysyl-[protein] + CoA + H(+)</text>
        <dbReference type="Rhea" id="RHEA:45948"/>
        <dbReference type="Rhea" id="RHEA-COMP:9752"/>
        <dbReference type="Rhea" id="RHEA-COMP:10731"/>
        <dbReference type="ChEBI" id="CHEBI:15378"/>
        <dbReference type="ChEBI" id="CHEBI:29969"/>
        <dbReference type="ChEBI" id="CHEBI:57287"/>
        <dbReference type="ChEBI" id="CHEBI:57288"/>
        <dbReference type="ChEBI" id="CHEBI:61930"/>
        <dbReference type="EC" id="2.3.1.48"/>
    </reaction>
</comment>
<evidence type="ECO:0000259" key="6">
    <source>
        <dbReference type="Pfam" id="PF00583"/>
    </source>
</evidence>
<evidence type="ECO:0000256" key="3">
    <source>
        <dbReference type="ARBA" id="ARBA00022679"/>
    </source>
</evidence>
<dbReference type="GO" id="GO:0031509">
    <property type="term" value="P:subtelomeric heterochromatin formation"/>
    <property type="evidence" value="ECO:0007669"/>
    <property type="project" value="InterPro"/>
</dbReference>
<name>A0A8J6HL57_TENMO</name>
<dbReference type="Pfam" id="PF10394">
    <property type="entry name" value="Hat1_N"/>
    <property type="match status" value="1"/>
</dbReference>
<dbReference type="AlphaFoldDB" id="A0A8J6HL57"/>
<comment type="caution">
    <text evidence="8">The sequence shown here is derived from an EMBL/GenBank/DDBJ whole genome shotgun (WGS) entry which is preliminary data.</text>
</comment>
<dbReference type="SUPFAM" id="SSF55729">
    <property type="entry name" value="Acyl-CoA N-acyltransferases (Nat)"/>
    <property type="match status" value="1"/>
</dbReference>
<dbReference type="InterPro" id="IPR037113">
    <property type="entry name" value="Hat1_N_sf"/>
</dbReference>
<comment type="similarity">
    <text evidence="1">Belongs to the HAT1 family.</text>
</comment>
<dbReference type="Proteomes" id="UP000719412">
    <property type="component" value="Unassembled WGS sequence"/>
</dbReference>
<protein>
    <recommendedName>
        <fullName evidence="2">histone acetyltransferase</fullName>
        <ecNumber evidence="2">2.3.1.48</ecNumber>
    </recommendedName>
</protein>
<evidence type="ECO:0000313" key="8">
    <source>
        <dbReference type="EMBL" id="KAH0816298.1"/>
    </source>
</evidence>
<dbReference type="Gene3D" id="3.90.360.10">
    <property type="entry name" value="Histone acetyl transferase 1 (HAT1), N-terminal domain"/>
    <property type="match status" value="1"/>
</dbReference>
<organism evidence="8 9">
    <name type="scientific">Tenebrio molitor</name>
    <name type="common">Yellow mealworm beetle</name>
    <dbReference type="NCBI Taxonomy" id="7067"/>
    <lineage>
        <taxon>Eukaryota</taxon>
        <taxon>Metazoa</taxon>
        <taxon>Ecdysozoa</taxon>
        <taxon>Arthropoda</taxon>
        <taxon>Hexapoda</taxon>
        <taxon>Insecta</taxon>
        <taxon>Pterygota</taxon>
        <taxon>Neoptera</taxon>
        <taxon>Endopterygota</taxon>
        <taxon>Coleoptera</taxon>
        <taxon>Polyphaga</taxon>
        <taxon>Cucujiformia</taxon>
        <taxon>Tenebrionidae</taxon>
        <taxon>Tenebrio</taxon>
    </lineage>
</organism>
<feature type="domain" description="N-acetyltransferase" evidence="6">
    <location>
        <begin position="202"/>
        <end position="263"/>
    </location>
</feature>
<dbReference type="EC" id="2.3.1.48" evidence="2"/>
<evidence type="ECO:0000256" key="4">
    <source>
        <dbReference type="ARBA" id="ARBA00023315"/>
    </source>
</evidence>
<sequence length="415" mass="48835">MAKNNLCEDNELVAGCEDEEMVAYRKKALNVITFRIVLDNNDLETANKKTNSFKPEMAHQIFGDSELIFGYRQLSIVLYYLHNSAKCYAKVKAADHIVHDLYKADDIMKLLQMWLPKNYRENEGEFRTDIAEEDHAVIHGEVVHTFENHDKTYKVTLCDATNEQFKEFHQRFETYIMWFIDGANFIDLDDCRWTIFYVYEEYVDAETDRTIRSPVGFCTVYKFFLYPNSTRPRISQFFILPTHQRRGIGSKLYSAVYNYLKDLPESRDITVEEPTAVFQKIRDFCDSVHIHEALKREKINVTVHNQKQIGEFLKQHKISKKQAQRVFDILECVTTRNRGFREYTEYTESIKRRIKSEIERENLGSKRICNAERAVVMPESLDVTSLTNAEYGRYMESLEGPVRHMTAYLQKNSAE</sequence>
<dbReference type="InterPro" id="IPR017380">
    <property type="entry name" value="Hist_AcTrfase_B-typ_cat-su"/>
</dbReference>
<dbReference type="CDD" id="cd04301">
    <property type="entry name" value="NAT_SF"/>
    <property type="match status" value="1"/>
</dbReference>
<dbReference type="InterPro" id="IPR016181">
    <property type="entry name" value="Acyl_CoA_acyltransferase"/>
</dbReference>
<dbReference type="Pfam" id="PF00583">
    <property type="entry name" value="Acetyltransf_1"/>
    <property type="match status" value="1"/>
</dbReference>
<evidence type="ECO:0000256" key="2">
    <source>
        <dbReference type="ARBA" id="ARBA00013184"/>
    </source>
</evidence>
<accession>A0A8J6HL57</accession>
<evidence type="ECO:0000256" key="1">
    <source>
        <dbReference type="ARBA" id="ARBA00010543"/>
    </source>
</evidence>
<gene>
    <name evidence="8" type="ORF">GEV33_006492</name>
</gene>
<dbReference type="PANTHER" id="PTHR12046">
    <property type="entry name" value="HISTONE ACETYLTRANSFERASE TYPE B CATALYTIC SUBUNIT"/>
    <property type="match status" value="1"/>
</dbReference>
<reference evidence="8" key="1">
    <citation type="journal article" date="2020" name="J Insects Food Feed">
        <title>The yellow mealworm (Tenebrio molitor) genome: a resource for the emerging insects as food and feed industry.</title>
        <authorList>
            <person name="Eriksson T."/>
            <person name="Andere A."/>
            <person name="Kelstrup H."/>
            <person name="Emery V."/>
            <person name="Picard C."/>
        </authorList>
    </citation>
    <scope>NUCLEOTIDE SEQUENCE</scope>
    <source>
        <strain evidence="8">Stoneville</strain>
        <tissue evidence="8">Whole head</tissue>
    </source>
</reference>
<evidence type="ECO:0000313" key="9">
    <source>
        <dbReference type="Proteomes" id="UP000719412"/>
    </source>
</evidence>
<dbReference type="GO" id="GO:0005634">
    <property type="term" value="C:nucleus"/>
    <property type="evidence" value="ECO:0007669"/>
    <property type="project" value="InterPro"/>
</dbReference>
<feature type="domain" description="Histone acetyl transferase HAT1 N-terminal" evidence="7">
    <location>
        <begin position="27"/>
        <end position="181"/>
    </location>
</feature>
<dbReference type="InterPro" id="IPR000182">
    <property type="entry name" value="GNAT_dom"/>
</dbReference>
<evidence type="ECO:0000259" key="7">
    <source>
        <dbReference type="Pfam" id="PF10394"/>
    </source>
</evidence>
<proteinExistence type="inferred from homology"/>
<dbReference type="GO" id="GO:0004402">
    <property type="term" value="F:histone acetyltransferase activity"/>
    <property type="evidence" value="ECO:0007669"/>
    <property type="project" value="InterPro"/>
</dbReference>
<dbReference type="GO" id="GO:0000781">
    <property type="term" value="C:chromosome, telomeric region"/>
    <property type="evidence" value="ECO:0007669"/>
    <property type="project" value="GOC"/>
</dbReference>
<reference evidence="8" key="2">
    <citation type="submission" date="2021-08" db="EMBL/GenBank/DDBJ databases">
        <authorList>
            <person name="Eriksson T."/>
        </authorList>
    </citation>
    <scope>NUCLEOTIDE SEQUENCE</scope>
    <source>
        <strain evidence="8">Stoneville</strain>
        <tissue evidence="8">Whole head</tissue>
    </source>
</reference>
<dbReference type="EMBL" id="JABDTM020021763">
    <property type="protein sequence ID" value="KAH0816298.1"/>
    <property type="molecule type" value="Genomic_DNA"/>
</dbReference>